<evidence type="ECO:0000313" key="2">
    <source>
        <dbReference type="EMBL" id="MBI1756015.1"/>
    </source>
</evidence>
<gene>
    <name evidence="2" type="ORF">HYR64_02795</name>
</gene>
<evidence type="ECO:0000313" key="3">
    <source>
        <dbReference type="Proteomes" id="UP000727962"/>
    </source>
</evidence>
<comment type="caution">
    <text evidence="2">The sequence shown here is derived from an EMBL/GenBank/DDBJ whole genome shotgun (WGS) entry which is preliminary data.</text>
</comment>
<keyword evidence="1" id="KW-0472">Membrane</keyword>
<feature type="transmembrane region" description="Helical" evidence="1">
    <location>
        <begin position="59"/>
        <end position="80"/>
    </location>
</feature>
<reference evidence="2" key="1">
    <citation type="submission" date="2020-07" db="EMBL/GenBank/DDBJ databases">
        <title>Huge and variable diversity of episymbiotic CPR bacteria and DPANN archaea in groundwater ecosystems.</title>
        <authorList>
            <person name="He C.Y."/>
            <person name="Keren R."/>
            <person name="Whittaker M."/>
            <person name="Farag I.F."/>
            <person name="Doudna J."/>
            <person name="Cate J.H.D."/>
            <person name="Banfield J.F."/>
        </authorList>
    </citation>
    <scope>NUCLEOTIDE SEQUENCE</scope>
    <source>
        <strain evidence="2">NC_groundwater_17_Pr7_B-0.1um_64_12</strain>
    </source>
</reference>
<proteinExistence type="predicted"/>
<dbReference type="Proteomes" id="UP000727962">
    <property type="component" value="Unassembled WGS sequence"/>
</dbReference>
<dbReference type="EMBL" id="JACOSL010000019">
    <property type="protein sequence ID" value="MBI1756015.1"/>
    <property type="molecule type" value="Genomic_DNA"/>
</dbReference>
<name>A0A931PV91_FIMGI</name>
<evidence type="ECO:0000256" key="1">
    <source>
        <dbReference type="SAM" id="Phobius"/>
    </source>
</evidence>
<protein>
    <submittedName>
        <fullName evidence="2">Uncharacterized protein</fullName>
    </submittedName>
</protein>
<organism evidence="2 3">
    <name type="scientific">Fimbriimonas ginsengisoli</name>
    <dbReference type="NCBI Taxonomy" id="1005039"/>
    <lineage>
        <taxon>Bacteria</taxon>
        <taxon>Bacillati</taxon>
        <taxon>Armatimonadota</taxon>
        <taxon>Fimbriimonadia</taxon>
        <taxon>Fimbriimonadales</taxon>
        <taxon>Fimbriimonadaceae</taxon>
        <taxon>Fimbriimonas</taxon>
    </lineage>
</organism>
<accession>A0A931PV91</accession>
<dbReference type="AlphaFoldDB" id="A0A931PV91"/>
<sequence length="136" mass="14161">MLRGCSAFVAVSLGAYLLSILPFFFWTESYRLLTLGRCALVGLAPAAVLGVVATRRAGLPGAAGFVASALVTAVFLHLRIGQMFIAWEARQAPEPDYPSSLGLSAPGASVALSICLALLVMPKGELPSSERPAKDA</sequence>
<feature type="transmembrane region" description="Helical" evidence="1">
    <location>
        <begin position="100"/>
        <end position="121"/>
    </location>
</feature>
<keyword evidence="1" id="KW-1133">Transmembrane helix</keyword>
<feature type="transmembrane region" description="Helical" evidence="1">
    <location>
        <begin position="7"/>
        <end position="26"/>
    </location>
</feature>
<keyword evidence="1" id="KW-0812">Transmembrane</keyword>
<feature type="transmembrane region" description="Helical" evidence="1">
    <location>
        <begin position="32"/>
        <end position="52"/>
    </location>
</feature>